<name>A0ABP8K3S9_9ACTN</name>
<dbReference type="NCBIfam" id="TIGR03931">
    <property type="entry name" value="T7SS_Rv3446c"/>
    <property type="match status" value="1"/>
</dbReference>
<gene>
    <name evidence="3" type="ORF">GCM10023147_38180</name>
</gene>
<protein>
    <recommendedName>
        <fullName evidence="5">Type VII secretion-associated protein, Rv3446c family, C-terminal domain-containing protein</fullName>
    </recommendedName>
</protein>
<evidence type="ECO:0000256" key="2">
    <source>
        <dbReference type="SAM" id="Phobius"/>
    </source>
</evidence>
<dbReference type="EMBL" id="BAABFR010000075">
    <property type="protein sequence ID" value="GAA4399993.1"/>
    <property type="molecule type" value="Genomic_DNA"/>
</dbReference>
<keyword evidence="2" id="KW-0472">Membrane</keyword>
<organism evidence="3 4">
    <name type="scientific">Tsukamurella soli</name>
    <dbReference type="NCBI Taxonomy" id="644556"/>
    <lineage>
        <taxon>Bacteria</taxon>
        <taxon>Bacillati</taxon>
        <taxon>Actinomycetota</taxon>
        <taxon>Actinomycetes</taxon>
        <taxon>Mycobacteriales</taxon>
        <taxon>Tsukamurellaceae</taxon>
        <taxon>Tsukamurella</taxon>
    </lineage>
</organism>
<evidence type="ECO:0000313" key="4">
    <source>
        <dbReference type="Proteomes" id="UP001500635"/>
    </source>
</evidence>
<dbReference type="Proteomes" id="UP001500635">
    <property type="component" value="Unassembled WGS sequence"/>
</dbReference>
<dbReference type="RefSeq" id="WP_385922037.1">
    <property type="nucleotide sequence ID" value="NZ_JBHTGI010000001.1"/>
</dbReference>
<comment type="caution">
    <text evidence="3">The sequence shown here is derived from an EMBL/GenBank/DDBJ whole genome shotgun (WGS) entry which is preliminary data.</text>
</comment>
<dbReference type="InterPro" id="IPR023840">
    <property type="entry name" value="T7SS_Rv3446c"/>
</dbReference>
<keyword evidence="2" id="KW-0812">Transmembrane</keyword>
<sequence>MVDCAVDGWTVRGPGGECRRYAAAPGLMGTICSGDSAGGDGPGAGAPDGFAPPAVTVDVWADALLEALADARPSATGLIVAAPSEFGGPRRSLVAAAAATLGHRADVVPRAVALVRTHGLLFCRRALVLEATDGGGPGVDAGGGPDAIGHVLDFTADGWVPVRAGRAPDTVGLARCLLDDGVDQVLVDADQATYERVRDALAVVEHRQWRVLRIDRSALVAALAEAPEDESGRPPVEEPARLVGPGRRARRGPALWIARLASAVAVILVATGAALVGLRTAGPRDPAPPPAPRERTATQTDTVDGVEVALPVGWSITRPAGGRAVARAPDGRRVTVVHRTLPAPTSRDAVAADLASALPEQGDARIVGLEPRARYAGRDVIGYREQITPQRFVLWYVVIDGGHQVSIGCEPGIGAAPIAEYCARAVGSVRPR</sequence>
<evidence type="ECO:0000313" key="3">
    <source>
        <dbReference type="EMBL" id="GAA4399993.1"/>
    </source>
</evidence>
<accession>A0ABP8K3S9</accession>
<reference evidence="4" key="1">
    <citation type="journal article" date="2019" name="Int. J. Syst. Evol. Microbiol.">
        <title>The Global Catalogue of Microorganisms (GCM) 10K type strain sequencing project: providing services to taxonomists for standard genome sequencing and annotation.</title>
        <authorList>
            <consortium name="The Broad Institute Genomics Platform"/>
            <consortium name="The Broad Institute Genome Sequencing Center for Infectious Disease"/>
            <person name="Wu L."/>
            <person name="Ma J."/>
        </authorList>
    </citation>
    <scope>NUCLEOTIDE SEQUENCE [LARGE SCALE GENOMIC DNA]</scope>
    <source>
        <strain evidence="4">JCM 17688</strain>
    </source>
</reference>
<keyword evidence="4" id="KW-1185">Reference proteome</keyword>
<evidence type="ECO:0008006" key="5">
    <source>
        <dbReference type="Google" id="ProtNLM"/>
    </source>
</evidence>
<evidence type="ECO:0000256" key="1">
    <source>
        <dbReference type="SAM" id="MobiDB-lite"/>
    </source>
</evidence>
<proteinExistence type="predicted"/>
<feature type="region of interest" description="Disordered" evidence="1">
    <location>
        <begin position="279"/>
        <end position="300"/>
    </location>
</feature>
<feature type="transmembrane region" description="Helical" evidence="2">
    <location>
        <begin position="256"/>
        <end position="278"/>
    </location>
</feature>
<keyword evidence="2" id="KW-1133">Transmembrane helix</keyword>